<name>A0A0V1LIT6_9BILA</name>
<proteinExistence type="predicted"/>
<dbReference type="EMBL" id="JYDW01000042">
    <property type="protein sequence ID" value="KRZ59414.1"/>
    <property type="molecule type" value="Genomic_DNA"/>
</dbReference>
<sequence length="180" mass="20694">MVTNCAVDRMAFRVDRALCSLGHFPQRLRLLSLRFVALAECFCSLRFGEARWGEFVQSWPLNQQLSGCQSCVNCDPRFERQSNNPVEHEKLIRFDHFRGESSIGKRGNRTVAYLKFELLLFYDLLRARSVCWTFRDETLETRACVAAVTTSKASKCGTDDDDDEKFANDHVEKQVPTDVL</sequence>
<gene>
    <name evidence="1" type="ORF">T02_1782</name>
</gene>
<reference evidence="1 2" key="1">
    <citation type="submission" date="2015-05" db="EMBL/GenBank/DDBJ databases">
        <title>Evolution of Trichinella species and genotypes.</title>
        <authorList>
            <person name="Korhonen P.K."/>
            <person name="Edoardo P."/>
            <person name="Giuseppe L.R."/>
            <person name="Gasser R.B."/>
        </authorList>
    </citation>
    <scope>NUCLEOTIDE SEQUENCE [LARGE SCALE GENOMIC DNA]</scope>
    <source>
        <strain evidence="1">ISS10</strain>
    </source>
</reference>
<organism evidence="1 2">
    <name type="scientific">Trichinella nativa</name>
    <dbReference type="NCBI Taxonomy" id="6335"/>
    <lineage>
        <taxon>Eukaryota</taxon>
        <taxon>Metazoa</taxon>
        <taxon>Ecdysozoa</taxon>
        <taxon>Nematoda</taxon>
        <taxon>Enoplea</taxon>
        <taxon>Dorylaimia</taxon>
        <taxon>Trichinellida</taxon>
        <taxon>Trichinellidae</taxon>
        <taxon>Trichinella</taxon>
    </lineage>
</organism>
<evidence type="ECO:0000313" key="1">
    <source>
        <dbReference type="EMBL" id="KRZ59414.1"/>
    </source>
</evidence>
<dbReference type="OrthoDB" id="10507739at2759"/>
<dbReference type="Proteomes" id="UP000054721">
    <property type="component" value="Unassembled WGS sequence"/>
</dbReference>
<comment type="caution">
    <text evidence="1">The sequence shown here is derived from an EMBL/GenBank/DDBJ whole genome shotgun (WGS) entry which is preliminary data.</text>
</comment>
<evidence type="ECO:0000313" key="2">
    <source>
        <dbReference type="Proteomes" id="UP000054721"/>
    </source>
</evidence>
<protein>
    <submittedName>
        <fullName evidence="1">Uncharacterized protein</fullName>
    </submittedName>
</protein>
<keyword evidence="2" id="KW-1185">Reference proteome</keyword>
<accession>A0A0V1LIT6</accession>
<dbReference type="AlphaFoldDB" id="A0A0V1LIT6"/>